<evidence type="ECO:0000313" key="2">
    <source>
        <dbReference type="EMBL" id="OGG02382.1"/>
    </source>
</evidence>
<dbReference type="Gene3D" id="3.40.50.10680">
    <property type="entry name" value="CofD-like domains"/>
    <property type="match status" value="1"/>
</dbReference>
<dbReference type="CDD" id="cd07187">
    <property type="entry name" value="YvcK_like"/>
    <property type="match status" value="1"/>
</dbReference>
<dbReference type="EMBL" id="MFJA01000064">
    <property type="protein sequence ID" value="OGG02382.1"/>
    <property type="molecule type" value="Genomic_DNA"/>
</dbReference>
<proteinExistence type="predicted"/>
<organism evidence="2 3">
    <name type="scientific">Candidatus Gottesmanbacteria bacterium RBG_16_37_8</name>
    <dbReference type="NCBI Taxonomy" id="1798371"/>
    <lineage>
        <taxon>Bacteria</taxon>
        <taxon>Candidatus Gottesmaniibacteriota</taxon>
    </lineage>
</organism>
<dbReference type="InterPro" id="IPR002882">
    <property type="entry name" value="CofD"/>
</dbReference>
<gene>
    <name evidence="2" type="ORF">A2W14_00505</name>
</gene>
<evidence type="ECO:0000313" key="3">
    <source>
        <dbReference type="Proteomes" id="UP000176665"/>
    </source>
</evidence>
<reference evidence="2 3" key="1">
    <citation type="journal article" date="2016" name="Nat. Commun.">
        <title>Thousands of microbial genomes shed light on interconnected biogeochemical processes in an aquifer system.</title>
        <authorList>
            <person name="Anantharaman K."/>
            <person name="Brown C.T."/>
            <person name="Hug L.A."/>
            <person name="Sharon I."/>
            <person name="Castelle C.J."/>
            <person name="Probst A.J."/>
            <person name="Thomas B.C."/>
            <person name="Singh A."/>
            <person name="Wilkins M.J."/>
            <person name="Karaoz U."/>
            <person name="Brodie E.L."/>
            <person name="Williams K.H."/>
            <person name="Hubbard S.S."/>
            <person name="Banfield J.F."/>
        </authorList>
    </citation>
    <scope>NUCLEOTIDE SEQUENCE [LARGE SCALE GENOMIC DNA]</scope>
</reference>
<dbReference type="PANTHER" id="PTHR30135">
    <property type="entry name" value="UNCHARACTERIZED PROTEIN YVCK-RELATED"/>
    <property type="match status" value="1"/>
</dbReference>
<dbReference type="NCBIfam" id="TIGR01826">
    <property type="entry name" value="CofD_related"/>
    <property type="match status" value="1"/>
</dbReference>
<dbReference type="GO" id="GO:0043743">
    <property type="term" value="F:LPPG:FO 2-phospho-L-lactate transferase activity"/>
    <property type="evidence" value="ECO:0007669"/>
    <property type="project" value="InterPro"/>
</dbReference>
<dbReference type="SUPFAM" id="SSF142338">
    <property type="entry name" value="CofD-like"/>
    <property type="match status" value="1"/>
</dbReference>
<protein>
    <recommendedName>
        <fullName evidence="4">Gluconeogenesis factor</fullName>
    </recommendedName>
</protein>
<keyword evidence="1" id="KW-0963">Cytoplasm</keyword>
<dbReference type="Pfam" id="PF01933">
    <property type="entry name" value="CofD"/>
    <property type="match status" value="1"/>
</dbReference>
<sequence length="331" mass="36409">MKKDKSYVVIGGGTGTFSVLSGLKKYTENITAVVSMADSGGSAKKERDEWGLLPSSDIRKSLLALADVSAKDSLILRRLFEYRFAKGIGLSGMTFGNLFLVALSNITKSQLKAIELASELLRIKGKVLPVSLDKVDLTATYSDGSIVTGEHNIDDPVHNGKLKIVKLSTVPEATVSPHVLHTIEDSDVLIIGPGGFYTTIIANLVVKGVSAAIKKSHAKKIFIINIMTEYGQTYNFTAKTFIQELGKYMDISKLNYVLLNNAPIPDYILKRYQKSQAIPVINDLKGKFPFKIISADLLSQKKIKREKGDILKRSLIRHDPDKIARICLKLN</sequence>
<dbReference type="STRING" id="1798371.A2W14_00505"/>
<evidence type="ECO:0000256" key="1">
    <source>
        <dbReference type="ARBA" id="ARBA00022490"/>
    </source>
</evidence>
<accession>A0A1F5YR61</accession>
<comment type="caution">
    <text evidence="2">The sequence shown here is derived from an EMBL/GenBank/DDBJ whole genome shotgun (WGS) entry which is preliminary data.</text>
</comment>
<evidence type="ECO:0008006" key="4">
    <source>
        <dbReference type="Google" id="ProtNLM"/>
    </source>
</evidence>
<dbReference type="Proteomes" id="UP000176665">
    <property type="component" value="Unassembled WGS sequence"/>
</dbReference>
<dbReference type="InterPro" id="IPR038136">
    <property type="entry name" value="CofD-like_dom_sf"/>
</dbReference>
<dbReference type="AlphaFoldDB" id="A0A1F5YR61"/>
<name>A0A1F5YR61_9BACT</name>
<dbReference type="PANTHER" id="PTHR30135:SF3">
    <property type="entry name" value="GLUCONEOGENESIS FACTOR-RELATED"/>
    <property type="match status" value="1"/>
</dbReference>
<dbReference type="InterPro" id="IPR010119">
    <property type="entry name" value="Gluconeogen_factor"/>
</dbReference>